<comment type="caution">
    <text evidence="5">The sequence shown here is derived from an EMBL/GenBank/DDBJ whole genome shotgun (WGS) entry which is preliminary data.</text>
</comment>
<dbReference type="GO" id="GO:0002376">
    <property type="term" value="P:immune system process"/>
    <property type="evidence" value="ECO:0007669"/>
    <property type="project" value="UniProtKB-KW"/>
</dbReference>
<feature type="signal peptide" evidence="3">
    <location>
        <begin position="1"/>
        <end position="16"/>
    </location>
</feature>
<name>A0A7J8D6T6_ROUAE</name>
<sequence length="184" mass="20398">MMTIVFLFLFPASVSTGHTGARVSQSPRHKVTERGQEVLLSCDPISDHDYLYWYRQMPGQGPEFLIYFVKKDVTDRSGMPNDRFSATRSGGKNSNLTIQRAEPGDSAVYLCASSKATARHSHPLPAHKPHVLASPPSQNPRAEGWPCSPLVKGKKLIWDVRCAPNSGGQEITSEIPEQRPQMLK</sequence>
<dbReference type="CDD" id="cd05899">
    <property type="entry name" value="IgV_TCR_beta"/>
    <property type="match status" value="1"/>
</dbReference>
<dbReference type="InterPro" id="IPR003599">
    <property type="entry name" value="Ig_sub"/>
</dbReference>
<dbReference type="PANTHER" id="PTHR23268">
    <property type="entry name" value="T-CELL RECEPTOR BETA CHAIN"/>
    <property type="match status" value="1"/>
</dbReference>
<dbReference type="AlphaFoldDB" id="A0A7J8D6T6"/>
<dbReference type="SUPFAM" id="SSF48726">
    <property type="entry name" value="Immunoglobulin"/>
    <property type="match status" value="1"/>
</dbReference>
<gene>
    <name evidence="5" type="ORF">HJG63_008860</name>
</gene>
<dbReference type="Pfam" id="PF07686">
    <property type="entry name" value="V-set"/>
    <property type="match status" value="1"/>
</dbReference>
<dbReference type="SMART" id="SM00406">
    <property type="entry name" value="IGv"/>
    <property type="match status" value="1"/>
</dbReference>
<dbReference type="InterPro" id="IPR050413">
    <property type="entry name" value="TCR_beta_variable"/>
</dbReference>
<keyword evidence="1 3" id="KW-0732">Signal</keyword>
<evidence type="ECO:0000259" key="4">
    <source>
        <dbReference type="PROSITE" id="PS50835"/>
    </source>
</evidence>
<dbReference type="InterPro" id="IPR007110">
    <property type="entry name" value="Ig-like_dom"/>
</dbReference>
<proteinExistence type="predicted"/>
<dbReference type="InterPro" id="IPR036179">
    <property type="entry name" value="Ig-like_dom_sf"/>
</dbReference>
<organism evidence="5 6">
    <name type="scientific">Rousettus aegyptiacus</name>
    <name type="common">Egyptian fruit bat</name>
    <name type="synonym">Pteropus aegyptiacus</name>
    <dbReference type="NCBI Taxonomy" id="9407"/>
    <lineage>
        <taxon>Eukaryota</taxon>
        <taxon>Metazoa</taxon>
        <taxon>Chordata</taxon>
        <taxon>Craniata</taxon>
        <taxon>Vertebrata</taxon>
        <taxon>Euteleostomi</taxon>
        <taxon>Mammalia</taxon>
        <taxon>Eutheria</taxon>
        <taxon>Laurasiatheria</taxon>
        <taxon>Chiroptera</taxon>
        <taxon>Yinpterochiroptera</taxon>
        <taxon>Pteropodoidea</taxon>
        <taxon>Pteropodidae</taxon>
        <taxon>Rousettinae</taxon>
        <taxon>Rousettus</taxon>
    </lineage>
</organism>
<dbReference type="SMART" id="SM00409">
    <property type="entry name" value="IG"/>
    <property type="match status" value="1"/>
</dbReference>
<accession>A0A7J8D6T6</accession>
<dbReference type="PROSITE" id="PS50835">
    <property type="entry name" value="IG_LIKE"/>
    <property type="match status" value="1"/>
</dbReference>
<dbReference type="PANTHER" id="PTHR23268:SF20">
    <property type="entry name" value="T CELL RECEPTOR BETA VARIABLE 7-4-RELATED"/>
    <property type="match status" value="1"/>
</dbReference>
<evidence type="ECO:0000256" key="3">
    <source>
        <dbReference type="SAM" id="SignalP"/>
    </source>
</evidence>
<evidence type="ECO:0000256" key="2">
    <source>
        <dbReference type="ARBA" id="ARBA00022859"/>
    </source>
</evidence>
<dbReference type="InterPro" id="IPR013106">
    <property type="entry name" value="Ig_V-set"/>
</dbReference>
<dbReference type="EMBL" id="JACASE010000013">
    <property type="protein sequence ID" value="KAF6418860.1"/>
    <property type="molecule type" value="Genomic_DNA"/>
</dbReference>
<reference evidence="5 6" key="1">
    <citation type="journal article" date="2020" name="Nature">
        <title>Six reference-quality genomes reveal evolution of bat adaptations.</title>
        <authorList>
            <person name="Jebb D."/>
            <person name="Huang Z."/>
            <person name="Pippel M."/>
            <person name="Hughes G.M."/>
            <person name="Lavrichenko K."/>
            <person name="Devanna P."/>
            <person name="Winkler S."/>
            <person name="Jermiin L.S."/>
            <person name="Skirmuntt E.C."/>
            <person name="Katzourakis A."/>
            <person name="Burkitt-Gray L."/>
            <person name="Ray D.A."/>
            <person name="Sullivan K.A.M."/>
            <person name="Roscito J.G."/>
            <person name="Kirilenko B.M."/>
            <person name="Davalos L.M."/>
            <person name="Corthals A.P."/>
            <person name="Power M.L."/>
            <person name="Jones G."/>
            <person name="Ransome R.D."/>
            <person name="Dechmann D.K.N."/>
            <person name="Locatelli A.G."/>
            <person name="Puechmaille S.J."/>
            <person name="Fedrigo O."/>
            <person name="Jarvis E.D."/>
            <person name="Hiller M."/>
            <person name="Vernes S.C."/>
            <person name="Myers E.W."/>
            <person name="Teeling E.C."/>
        </authorList>
    </citation>
    <scope>NUCLEOTIDE SEQUENCE [LARGE SCALE GENOMIC DNA]</scope>
    <source>
        <strain evidence="5">MRouAeg1</strain>
        <tissue evidence="5">Muscle</tissue>
    </source>
</reference>
<protein>
    <recommendedName>
        <fullName evidence="4">Ig-like domain-containing protein</fullName>
    </recommendedName>
</protein>
<feature type="domain" description="Ig-like" evidence="4">
    <location>
        <begin position="11"/>
        <end position="121"/>
    </location>
</feature>
<keyword evidence="2" id="KW-0391">Immunity</keyword>
<keyword evidence="6" id="KW-1185">Reference proteome</keyword>
<dbReference type="GO" id="GO:0007166">
    <property type="term" value="P:cell surface receptor signaling pathway"/>
    <property type="evidence" value="ECO:0007669"/>
    <property type="project" value="TreeGrafter"/>
</dbReference>
<evidence type="ECO:0000313" key="6">
    <source>
        <dbReference type="Proteomes" id="UP000593571"/>
    </source>
</evidence>
<evidence type="ECO:0000313" key="5">
    <source>
        <dbReference type="EMBL" id="KAF6418860.1"/>
    </source>
</evidence>
<feature type="chain" id="PRO_5029771953" description="Ig-like domain-containing protein" evidence="3">
    <location>
        <begin position="17"/>
        <end position="184"/>
    </location>
</feature>
<dbReference type="Proteomes" id="UP000593571">
    <property type="component" value="Unassembled WGS sequence"/>
</dbReference>
<dbReference type="Gene3D" id="2.60.40.10">
    <property type="entry name" value="Immunoglobulins"/>
    <property type="match status" value="1"/>
</dbReference>
<dbReference type="InterPro" id="IPR013783">
    <property type="entry name" value="Ig-like_fold"/>
</dbReference>
<evidence type="ECO:0000256" key="1">
    <source>
        <dbReference type="ARBA" id="ARBA00022729"/>
    </source>
</evidence>
<dbReference type="GO" id="GO:0005886">
    <property type="term" value="C:plasma membrane"/>
    <property type="evidence" value="ECO:0007669"/>
    <property type="project" value="TreeGrafter"/>
</dbReference>